<proteinExistence type="predicted"/>
<keyword evidence="3" id="KW-1133">Transmembrane helix</keyword>
<evidence type="ECO:0000256" key="1">
    <source>
        <dbReference type="ARBA" id="ARBA00004141"/>
    </source>
</evidence>
<comment type="subcellular location">
    <subcellularLocation>
        <location evidence="1">Membrane</location>
        <topology evidence="1">Multi-pass membrane protein</topology>
    </subcellularLocation>
</comment>
<dbReference type="Gene3D" id="1.20.1720.10">
    <property type="entry name" value="Multidrug resistance protein D"/>
    <property type="match status" value="1"/>
</dbReference>
<evidence type="ECO:0000313" key="6">
    <source>
        <dbReference type="EMBL" id="CAI4218959.1"/>
    </source>
</evidence>
<comment type="caution">
    <text evidence="6">The sequence shown here is derived from an EMBL/GenBank/DDBJ whole genome shotgun (WGS) entry which is preliminary data.</text>
</comment>
<keyword evidence="7" id="KW-1185">Reference proteome</keyword>
<sequence length="151" mass="15825">MTTTQVLTATELSELPSLHGETPPDCRVDPIVQVSVPDSDPGKDFGCWCPARVRNHAFISNFTTVAGGFEFSEKLGREAGPGQANWLAAAYSLTQGAFVLISGRIGTIYGHQTALLCGGAIFTVFSFANAFCTNYTAFVAARALTGVGAAS</sequence>
<keyword evidence="2" id="KW-0812">Transmembrane</keyword>
<dbReference type="InterPro" id="IPR011701">
    <property type="entry name" value="MFS"/>
</dbReference>
<feature type="domain" description="Major facilitator superfamily (MFS) profile" evidence="5">
    <location>
        <begin position="1"/>
        <end position="151"/>
    </location>
</feature>
<dbReference type="AlphaFoldDB" id="A0A9P1H8S6"/>
<dbReference type="GO" id="GO:0016020">
    <property type="term" value="C:membrane"/>
    <property type="evidence" value="ECO:0007669"/>
    <property type="project" value="UniProtKB-SubCell"/>
</dbReference>
<keyword evidence="4" id="KW-0472">Membrane</keyword>
<evidence type="ECO:0000259" key="5">
    <source>
        <dbReference type="PROSITE" id="PS50850"/>
    </source>
</evidence>
<evidence type="ECO:0000256" key="3">
    <source>
        <dbReference type="ARBA" id="ARBA00022989"/>
    </source>
</evidence>
<dbReference type="PANTHER" id="PTHR42718:SF41">
    <property type="entry name" value="MFS TRANSPORTER OF UNKOWN SPECIFICITY (AFU_ORTHOLOGUE AFUA_5G09940)-RELATED"/>
    <property type="match status" value="1"/>
</dbReference>
<evidence type="ECO:0000313" key="7">
    <source>
        <dbReference type="Proteomes" id="UP000838763"/>
    </source>
</evidence>
<dbReference type="InterPro" id="IPR036259">
    <property type="entry name" value="MFS_trans_sf"/>
</dbReference>
<dbReference type="EMBL" id="CALLCH030000019">
    <property type="protein sequence ID" value="CAI4218959.1"/>
    <property type="molecule type" value="Genomic_DNA"/>
</dbReference>
<gene>
    <name evidence="6" type="ORF">PPNO1_LOCUS8529</name>
</gene>
<dbReference type="PROSITE" id="PS50850">
    <property type="entry name" value="MFS"/>
    <property type="match status" value="1"/>
</dbReference>
<name>A0A9P1H8S6_9PEZI</name>
<organism evidence="6 7">
    <name type="scientific">Parascedosporium putredinis</name>
    <dbReference type="NCBI Taxonomy" id="1442378"/>
    <lineage>
        <taxon>Eukaryota</taxon>
        <taxon>Fungi</taxon>
        <taxon>Dikarya</taxon>
        <taxon>Ascomycota</taxon>
        <taxon>Pezizomycotina</taxon>
        <taxon>Sordariomycetes</taxon>
        <taxon>Hypocreomycetidae</taxon>
        <taxon>Microascales</taxon>
        <taxon>Microascaceae</taxon>
        <taxon>Parascedosporium</taxon>
    </lineage>
</organism>
<dbReference type="Proteomes" id="UP000838763">
    <property type="component" value="Unassembled WGS sequence"/>
</dbReference>
<dbReference type="PANTHER" id="PTHR42718">
    <property type="entry name" value="MAJOR FACILITATOR SUPERFAMILY MULTIDRUG TRANSPORTER MFSC"/>
    <property type="match status" value="1"/>
</dbReference>
<dbReference type="InterPro" id="IPR020846">
    <property type="entry name" value="MFS_dom"/>
</dbReference>
<evidence type="ECO:0000256" key="4">
    <source>
        <dbReference type="ARBA" id="ARBA00023136"/>
    </source>
</evidence>
<dbReference type="GO" id="GO:0022857">
    <property type="term" value="F:transmembrane transporter activity"/>
    <property type="evidence" value="ECO:0007669"/>
    <property type="project" value="InterPro"/>
</dbReference>
<dbReference type="OrthoDB" id="440755at2759"/>
<evidence type="ECO:0000256" key="2">
    <source>
        <dbReference type="ARBA" id="ARBA00022692"/>
    </source>
</evidence>
<accession>A0A9P1H8S6</accession>
<dbReference type="SUPFAM" id="SSF103473">
    <property type="entry name" value="MFS general substrate transporter"/>
    <property type="match status" value="1"/>
</dbReference>
<reference evidence="6" key="1">
    <citation type="submission" date="2022-11" db="EMBL/GenBank/DDBJ databases">
        <authorList>
            <person name="Scott C."/>
            <person name="Bruce N."/>
        </authorList>
    </citation>
    <scope>NUCLEOTIDE SEQUENCE</scope>
</reference>
<dbReference type="Pfam" id="PF07690">
    <property type="entry name" value="MFS_1"/>
    <property type="match status" value="1"/>
</dbReference>
<protein>
    <recommendedName>
        <fullName evidence="5">Major facilitator superfamily (MFS) profile domain-containing protein</fullName>
    </recommendedName>
</protein>